<reference evidence="1 2" key="1">
    <citation type="submission" date="2017-04" db="EMBL/GenBank/DDBJ databases">
        <title>The Characteristic of a Fine Plant Growth-Promoting Rhizobacteria Bacillus mycoides Gnyt1 and its Whole Genome Sequencing Analysis.</title>
        <authorList>
            <person name="Li J.H."/>
            <person name="Yao T."/>
        </authorList>
    </citation>
    <scope>NUCLEOTIDE SEQUENCE [LARGE SCALE GENOMIC DNA]</scope>
    <source>
        <strain evidence="1 2">Gnyt1</strain>
    </source>
</reference>
<dbReference type="RefSeq" id="WP_085312609.1">
    <property type="nucleotide sequence ID" value="NZ_CP020743.1"/>
</dbReference>
<dbReference type="Proteomes" id="UP000192932">
    <property type="component" value="Chromosome"/>
</dbReference>
<accession>A0A1W6AEQ9</accession>
<dbReference type="EMBL" id="CP020743">
    <property type="protein sequence ID" value="ARJ24403.1"/>
    <property type="molecule type" value="Genomic_DNA"/>
</dbReference>
<evidence type="ECO:0000313" key="2">
    <source>
        <dbReference type="Proteomes" id="UP000192932"/>
    </source>
</evidence>
<evidence type="ECO:0000313" key="1">
    <source>
        <dbReference type="EMBL" id="ARJ24403.1"/>
    </source>
</evidence>
<dbReference type="AlphaFoldDB" id="A0A1W6AEQ9"/>
<gene>
    <name evidence="1" type="ORF">B7492_25765</name>
</gene>
<protein>
    <recommendedName>
        <fullName evidence="3">Phage protein</fullName>
    </recommendedName>
</protein>
<evidence type="ECO:0008006" key="3">
    <source>
        <dbReference type="Google" id="ProtNLM"/>
    </source>
</evidence>
<sequence length="74" mass="8551">MNLNKLEQAMIVGIMLRALRSKEKIKQYVGLERLPALMKVLDKLKENTTFEDKEEAITSLINKLMDSLLESDKE</sequence>
<organism evidence="1 2">
    <name type="scientific">Bacillus mycoides</name>
    <dbReference type="NCBI Taxonomy" id="1405"/>
    <lineage>
        <taxon>Bacteria</taxon>
        <taxon>Bacillati</taxon>
        <taxon>Bacillota</taxon>
        <taxon>Bacilli</taxon>
        <taxon>Bacillales</taxon>
        <taxon>Bacillaceae</taxon>
        <taxon>Bacillus</taxon>
        <taxon>Bacillus cereus group</taxon>
    </lineage>
</organism>
<name>A0A1W6AEQ9_BACMY</name>
<proteinExistence type="predicted"/>